<gene>
    <name evidence="7" type="ORF">EB796_014785</name>
</gene>
<dbReference type="InterPro" id="IPR058764">
    <property type="entry name" value="NPHP4_SK"/>
</dbReference>
<dbReference type="Pfam" id="PF26190">
    <property type="entry name" value="Ig_NPHP4_1st"/>
    <property type="match status" value="1"/>
</dbReference>
<dbReference type="EMBL" id="VXIV02002185">
    <property type="protein sequence ID" value="KAF6026908.1"/>
    <property type="molecule type" value="Genomic_DNA"/>
</dbReference>
<feature type="domain" description="NPHP4 Ig-like" evidence="1">
    <location>
        <begin position="603"/>
        <end position="686"/>
    </location>
</feature>
<accession>A0A7J7JNB6</accession>
<proteinExistence type="predicted"/>
<comment type="caution">
    <text evidence="7">The sequence shown here is derived from an EMBL/GenBank/DDBJ whole genome shotgun (WGS) entry which is preliminary data.</text>
</comment>
<feature type="domain" description="NPHP4 Ig-like" evidence="5">
    <location>
        <begin position="495"/>
        <end position="591"/>
    </location>
</feature>
<dbReference type="InterPro" id="IPR029775">
    <property type="entry name" value="NPHP4"/>
</dbReference>
<organism evidence="7 8">
    <name type="scientific">Bugula neritina</name>
    <name type="common">Brown bryozoan</name>
    <name type="synonym">Sertularia neritina</name>
    <dbReference type="NCBI Taxonomy" id="10212"/>
    <lineage>
        <taxon>Eukaryota</taxon>
        <taxon>Metazoa</taxon>
        <taxon>Spiralia</taxon>
        <taxon>Lophotrochozoa</taxon>
        <taxon>Bryozoa</taxon>
        <taxon>Gymnolaemata</taxon>
        <taxon>Cheilostomatida</taxon>
        <taxon>Flustrina</taxon>
        <taxon>Buguloidea</taxon>
        <taxon>Bugulidae</taxon>
        <taxon>Bugula</taxon>
    </lineage>
</organism>
<evidence type="ECO:0000259" key="3">
    <source>
        <dbReference type="Pfam" id="PF26186"/>
    </source>
</evidence>
<dbReference type="AlphaFoldDB" id="A0A7J7JNB6"/>
<dbReference type="GO" id="GO:0097546">
    <property type="term" value="C:ciliary base"/>
    <property type="evidence" value="ECO:0007669"/>
    <property type="project" value="TreeGrafter"/>
</dbReference>
<dbReference type="Pfam" id="PF26186">
    <property type="entry name" value="NPHP4_C2_3rd"/>
    <property type="match status" value="1"/>
</dbReference>
<dbReference type="Proteomes" id="UP000593567">
    <property type="component" value="Unassembled WGS sequence"/>
</dbReference>
<feature type="domain" description="NPHP4 Ig-like" evidence="4">
    <location>
        <begin position="691"/>
        <end position="785"/>
    </location>
</feature>
<feature type="domain" description="NPHP4 Ig-like" evidence="6">
    <location>
        <begin position="335"/>
        <end position="488"/>
    </location>
</feature>
<dbReference type="GO" id="GO:0090090">
    <property type="term" value="P:negative regulation of canonical Wnt signaling pathway"/>
    <property type="evidence" value="ECO:0007669"/>
    <property type="project" value="InterPro"/>
</dbReference>
<dbReference type="Pfam" id="PF26173">
    <property type="entry name" value="NPHP4_SK"/>
    <property type="match status" value="1"/>
</dbReference>
<evidence type="ECO:0000259" key="5">
    <source>
        <dbReference type="Pfam" id="PF26189"/>
    </source>
</evidence>
<dbReference type="InterPro" id="IPR058685">
    <property type="entry name" value="Ig_NPHP4_4th"/>
</dbReference>
<dbReference type="InterPro" id="IPR058686">
    <property type="entry name" value="Ig_NPHP4_3rd"/>
</dbReference>
<dbReference type="PANTHER" id="PTHR31043:SF3">
    <property type="entry name" value="NEPHROCYSTIN-4"/>
    <property type="match status" value="1"/>
</dbReference>
<keyword evidence="8" id="KW-1185">Reference proteome</keyword>
<dbReference type="GO" id="GO:0035869">
    <property type="term" value="C:ciliary transition zone"/>
    <property type="evidence" value="ECO:0007669"/>
    <property type="project" value="TreeGrafter"/>
</dbReference>
<reference evidence="7" key="1">
    <citation type="submission" date="2020-06" db="EMBL/GenBank/DDBJ databases">
        <title>Draft genome of Bugula neritina, a colonial animal packing powerful symbionts and potential medicines.</title>
        <authorList>
            <person name="Rayko M."/>
        </authorList>
    </citation>
    <scope>NUCLEOTIDE SEQUENCE [LARGE SCALE GENOMIC DNA]</scope>
    <source>
        <strain evidence="7">Kwan_BN1</strain>
    </source>
</reference>
<feature type="domain" description="NPHP4 SK-like" evidence="2">
    <location>
        <begin position="265"/>
        <end position="332"/>
    </location>
</feature>
<feature type="domain" description="NPHP4 C2-like" evidence="3">
    <location>
        <begin position="9"/>
        <end position="181"/>
    </location>
</feature>
<dbReference type="GO" id="GO:0097730">
    <property type="term" value="C:non-motile cilium"/>
    <property type="evidence" value="ECO:0007669"/>
    <property type="project" value="InterPro"/>
</dbReference>
<dbReference type="InterPro" id="IPR058765">
    <property type="entry name" value="NPHP4_C2-like"/>
</dbReference>
<evidence type="ECO:0000259" key="6">
    <source>
        <dbReference type="Pfam" id="PF26190"/>
    </source>
</evidence>
<dbReference type="Pfam" id="PF26015">
    <property type="entry name" value="Ig_NPH4_3rd"/>
    <property type="match status" value="1"/>
</dbReference>
<dbReference type="OrthoDB" id="313446at2759"/>
<dbReference type="InterPro" id="IPR058687">
    <property type="entry name" value="Ig_NPHP4_1st"/>
</dbReference>
<dbReference type="GO" id="GO:1904491">
    <property type="term" value="P:protein localization to ciliary transition zone"/>
    <property type="evidence" value="ECO:0007669"/>
    <property type="project" value="TreeGrafter"/>
</dbReference>
<evidence type="ECO:0000313" key="8">
    <source>
        <dbReference type="Proteomes" id="UP000593567"/>
    </source>
</evidence>
<name>A0A7J7JNB6_BUGNE</name>
<dbReference type="Pfam" id="PF26187">
    <property type="entry name" value="Ig_NPHP4_4th"/>
    <property type="match status" value="1"/>
</dbReference>
<dbReference type="InterPro" id="IPR058688">
    <property type="entry name" value="Ig_NPHP4_2nd"/>
</dbReference>
<dbReference type="GO" id="GO:0036064">
    <property type="term" value="C:ciliary basal body"/>
    <property type="evidence" value="ECO:0007669"/>
    <property type="project" value="TreeGrafter"/>
</dbReference>
<evidence type="ECO:0000259" key="1">
    <source>
        <dbReference type="Pfam" id="PF26015"/>
    </source>
</evidence>
<dbReference type="PANTHER" id="PTHR31043">
    <property type="entry name" value="NEPHROCYSTIN-4"/>
    <property type="match status" value="1"/>
</dbReference>
<evidence type="ECO:0000259" key="2">
    <source>
        <dbReference type="Pfam" id="PF26173"/>
    </source>
</evidence>
<evidence type="ECO:0000313" key="7">
    <source>
        <dbReference type="EMBL" id="KAF6026908.1"/>
    </source>
</evidence>
<sequence length="792" mass="89080">MAIVRAEGGTDKHSTVFFTFQFYKFPHITTERLLLGEPEQQLTADRSAQPCILRRLATDGKVKDGPAGYQVKYVVDPTHMKPGEGSLFVRHLSQQTLHIDVWDGDSLLLIGSSAVELKHLCRQGREAVQVSYELDIMSSEVSEDKSTSYTGDLSRGGSVRPVGVHTALKGKLHLRLANVGHPVDPKFLPKSRTLPNALTTSVIKPEKGDMQGSFIGGSLSCIQNTAELHRRSAKASHLRHTNTELASLLHSRQHQTNVDESLLMKNKKLARMAAVRDRLMQTSEGGGDENSAIKTLLSFKHQKAERARDLKIMEAYRSQSKADGIRNMLNQAITTEHVIHPSMGSTEFFEYQLSNPNNSEVTISIRVDCDEISVITDAREWRHFKQLYKLDTPIEEGMFNTEVTRKDPEVFLRPKETVYIPMKYVSYEANHNCSSDSPGLSDLNSAMRSTNAAGLNKTMSTRLHKIHFNALGDNKLIAILALKVEPEPHVIDQTFRFHQPEQSFLKKSIRLPPFQNMIGGLVDRSGYQQLVVKCSDANVICESYKRQTGEPQDVFIKAAVGASPQQKKFFVCIYSDMFMSKPDQIWQFYVHALQRVDVGCVEGQTTRISLILRGTQSSRLVRCFTSHPGQMQVLPNEAFMLAAGAVHELHVGVKPLQSGTKFLYLNVVDLECHQLVRNWLVCVTCSTPVISKTFELQLPADGGKGSNKRISFTNPYSQMKTFILSNNRNDLLQFKETRLEMHPKETRVIGLRFMPALNTGSAEILIFINDDEDKNEETFRVKVNYIAENEED</sequence>
<evidence type="ECO:0000259" key="4">
    <source>
        <dbReference type="Pfam" id="PF26187"/>
    </source>
</evidence>
<dbReference type="Pfam" id="PF26189">
    <property type="entry name" value="Ig_NPHP4_2nd"/>
    <property type="match status" value="1"/>
</dbReference>
<protein>
    <submittedName>
        <fullName evidence="7">NPHP4</fullName>
    </submittedName>
</protein>